<evidence type="ECO:0000256" key="1">
    <source>
        <dbReference type="ARBA" id="ARBA00007944"/>
    </source>
</evidence>
<dbReference type="InterPro" id="IPR046361">
    <property type="entry name" value="EXOC6/Sec15_C"/>
</dbReference>
<comment type="caution">
    <text evidence="8">The sequence shown here is derived from an EMBL/GenBank/DDBJ whole genome shotgun (WGS) entry which is preliminary data.</text>
</comment>
<dbReference type="GO" id="GO:0006886">
    <property type="term" value="P:intracellular protein transport"/>
    <property type="evidence" value="ECO:0007669"/>
    <property type="project" value="InterPro"/>
</dbReference>
<dbReference type="GO" id="GO:0090522">
    <property type="term" value="P:vesicle tethering involved in exocytosis"/>
    <property type="evidence" value="ECO:0007669"/>
    <property type="project" value="UniProtKB-UniRule"/>
</dbReference>
<dbReference type="InterPro" id="IPR048359">
    <property type="entry name" value="EXOC6_Sec15_N"/>
</dbReference>
<dbReference type="AlphaFoldDB" id="A0A5B0NU09"/>
<comment type="similarity">
    <text evidence="1 5">Belongs to the SEC15 family.</text>
</comment>
<feature type="domain" description="Exocyst complex subunit EXOC6/Sec15 C-terminal" evidence="6">
    <location>
        <begin position="436"/>
        <end position="546"/>
    </location>
</feature>
<sequence length="867" mass="98035">MNQEDSSRRAATLSTARSPTFFTHTDIQAQLQNLLLSSSSISSTLSIDNEHLDQLAAIIRNIHLSKQQDAFLNHLNKFIIQKEAEIEAVSRGHYQDFLGSVDKLLSVRQGTISLKSHVVSLDASLQTSGTSLATVRSSLLDARKVSTNIQETIETLQSCLKVLDLSKKLSQQISERKFYSALRSLDELQFVHLKPLLGFAAFAGYLGEALPNEKIRIREEVTKQLNSWLYDARQQSQQLGRLALEALELRDRRWKARKDRLNTQDTASMALLVNLNTPVEIAVSERHDYHVLDSGDGSLIDFGPLYLAIHIHETLDAREELQKSFRDDRRAQAHLILASMSSNSGGSSAFTLDSLGALIEQIAGFFIIEAQILRTTKAFRDENDVDSLWEELSDRIVCIVRLGLTNCSDLDLLMGVKARLLSFSQTLESYNYTVTQFHELLSSLSTEYIELLFKKFSVEFEQFIQEDDHQPMLVHNADEFSKVVEVSFLPNHGIWTKAELAKQTFPTALPFSQAYPLCCIHIRNYVTNHYAYCESITRDADDSIRKVRSFHFQPCPPVQSTYDPDFLSFYAAWLFKCLDSLLISHVGLHMFSQINLTKNLSQLAQIVINTLFFLTACEGLEAILVQLRVSARFISPELEAKAMFKKLLKTGEQKILGEIQEKIQDFFELSEYDWRRKTAIEPGDQTDDGGDRVNEQEISVYLKECLSFIDTLIDNVLVLTPVDFNENIFFGAWMFIGQRLKSFLIDREPAAISDGGLSVLMNDIHFASHRLRKSPFSSSASNTSSSPISLEVHKFFKELVQTVNLLASPDVGKYLDLDYRAMKYDLVRSESLPLMLVKLLTCMNSVGSNVDPIRKSSVQEVLKALSP</sequence>
<dbReference type="PIRSF" id="PIRSF025007">
    <property type="entry name" value="Sec15"/>
    <property type="match status" value="1"/>
</dbReference>
<dbReference type="InterPro" id="IPR042044">
    <property type="entry name" value="EXOC6PINT-1/Sec15/Tip20_C_dom2"/>
</dbReference>
<reference evidence="8 9" key="1">
    <citation type="submission" date="2019-05" db="EMBL/GenBank/DDBJ databases">
        <title>Emergence of the Ug99 lineage of the wheat stem rust pathogen through somatic hybridization.</title>
        <authorList>
            <person name="Li F."/>
            <person name="Upadhyaya N.M."/>
            <person name="Sperschneider J."/>
            <person name="Matny O."/>
            <person name="Nguyen-Phuc H."/>
            <person name="Mago R."/>
            <person name="Raley C."/>
            <person name="Miller M.E."/>
            <person name="Silverstein K.A.T."/>
            <person name="Henningsen E."/>
            <person name="Hirsch C.D."/>
            <person name="Visser B."/>
            <person name="Pretorius Z.A."/>
            <person name="Steffenson B.J."/>
            <person name="Schwessinger B."/>
            <person name="Dodds P.N."/>
            <person name="Figueroa M."/>
        </authorList>
    </citation>
    <scope>NUCLEOTIDE SEQUENCE [LARGE SCALE GENOMIC DNA]</scope>
    <source>
        <strain evidence="8">21-0</strain>
    </source>
</reference>
<dbReference type="InterPro" id="IPR007225">
    <property type="entry name" value="EXOC6/Sec15"/>
</dbReference>
<feature type="domain" description="Exocyst complex subunit EXOC6/Sec15 C-terminal" evidence="6">
    <location>
        <begin position="574"/>
        <end position="838"/>
    </location>
</feature>
<dbReference type="EMBL" id="VSWC01000092">
    <property type="protein sequence ID" value="KAA1091610.1"/>
    <property type="molecule type" value="Genomic_DNA"/>
</dbReference>
<evidence type="ECO:0000256" key="3">
    <source>
        <dbReference type="ARBA" id="ARBA00022483"/>
    </source>
</evidence>
<feature type="domain" description="Exocyst complex component EXOC6/Sec15 N-terminal" evidence="7">
    <location>
        <begin position="74"/>
        <end position="243"/>
    </location>
</feature>
<keyword evidence="3 5" id="KW-0268">Exocytosis</keyword>
<evidence type="ECO:0000259" key="7">
    <source>
        <dbReference type="Pfam" id="PF20651"/>
    </source>
</evidence>
<dbReference type="FunFam" id="1.20.58.670:FF:000002">
    <property type="entry name" value="Exocyst complex component"/>
    <property type="match status" value="1"/>
</dbReference>
<dbReference type="Gene3D" id="1.10.357.30">
    <property type="entry name" value="Exocyst complex subunit Sec15 C-terminal domain, N-terminal subdomain"/>
    <property type="match status" value="1"/>
</dbReference>
<dbReference type="GO" id="GO:0000145">
    <property type="term" value="C:exocyst"/>
    <property type="evidence" value="ECO:0007669"/>
    <property type="project" value="UniProtKB-UniRule"/>
</dbReference>
<name>A0A5B0NU09_PUCGR</name>
<evidence type="ECO:0000259" key="6">
    <source>
        <dbReference type="Pfam" id="PF04091"/>
    </source>
</evidence>
<dbReference type="PANTHER" id="PTHR12702:SF0">
    <property type="entry name" value="EXOCYST COMPLEX COMPONENT 6"/>
    <property type="match status" value="1"/>
</dbReference>
<gene>
    <name evidence="8" type="ORF">PGT21_036211</name>
</gene>
<dbReference type="Proteomes" id="UP000324748">
    <property type="component" value="Unassembled WGS sequence"/>
</dbReference>
<evidence type="ECO:0000256" key="5">
    <source>
        <dbReference type="PIRNR" id="PIRNR025007"/>
    </source>
</evidence>
<keyword evidence="2 5" id="KW-0813">Transport</keyword>
<dbReference type="GO" id="GO:0016020">
    <property type="term" value="C:membrane"/>
    <property type="evidence" value="ECO:0007669"/>
    <property type="project" value="TreeGrafter"/>
</dbReference>
<proteinExistence type="inferred from homology"/>
<dbReference type="Pfam" id="PF04091">
    <property type="entry name" value="Sec15_C"/>
    <property type="match status" value="2"/>
</dbReference>
<dbReference type="InterPro" id="IPR042045">
    <property type="entry name" value="EXOC6/Sec15_C_dom1"/>
</dbReference>
<dbReference type="GO" id="GO:0006893">
    <property type="term" value="P:Golgi to plasma membrane transport"/>
    <property type="evidence" value="ECO:0007669"/>
    <property type="project" value="TreeGrafter"/>
</dbReference>
<dbReference type="PANTHER" id="PTHR12702">
    <property type="entry name" value="SEC15"/>
    <property type="match status" value="1"/>
</dbReference>
<organism evidence="8 9">
    <name type="scientific">Puccinia graminis f. sp. tritici</name>
    <dbReference type="NCBI Taxonomy" id="56615"/>
    <lineage>
        <taxon>Eukaryota</taxon>
        <taxon>Fungi</taxon>
        <taxon>Dikarya</taxon>
        <taxon>Basidiomycota</taxon>
        <taxon>Pucciniomycotina</taxon>
        <taxon>Pucciniomycetes</taxon>
        <taxon>Pucciniales</taxon>
        <taxon>Pucciniaceae</taxon>
        <taxon>Puccinia</taxon>
    </lineage>
</organism>
<accession>A0A5B0NU09</accession>
<keyword evidence="9" id="KW-1185">Reference proteome</keyword>
<dbReference type="Gene3D" id="1.20.58.670">
    <property type="entry name" value="Dsl1p vesicle tethering complex, Tip20p subunit, domain D"/>
    <property type="match status" value="1"/>
</dbReference>
<evidence type="ECO:0000313" key="9">
    <source>
        <dbReference type="Proteomes" id="UP000324748"/>
    </source>
</evidence>
<dbReference type="Pfam" id="PF20651">
    <property type="entry name" value="EXOC6_Sec15_N"/>
    <property type="match status" value="1"/>
</dbReference>
<evidence type="ECO:0000313" key="8">
    <source>
        <dbReference type="EMBL" id="KAA1091610.1"/>
    </source>
</evidence>
<protein>
    <recommendedName>
        <fullName evidence="5">Exocyst complex component SEC15</fullName>
    </recommendedName>
</protein>
<evidence type="ECO:0000256" key="4">
    <source>
        <dbReference type="ARBA" id="ARBA00023054"/>
    </source>
</evidence>
<comment type="function">
    <text evidence="5">Component of the exocyst complex involved in the docking of exocytic vesicles with fusion sites on the plasma membrane.</text>
</comment>
<evidence type="ECO:0000256" key="2">
    <source>
        <dbReference type="ARBA" id="ARBA00022448"/>
    </source>
</evidence>
<dbReference type="OrthoDB" id="10267033at2759"/>
<keyword evidence="4" id="KW-0175">Coiled coil</keyword>